<evidence type="ECO:0000313" key="2">
    <source>
        <dbReference type="EMBL" id="QJD98108.1"/>
    </source>
</evidence>
<sequence>MQYFIIYFIVGFLIMYFNAFKHSAFWQVMSDEMDNRLHHKSDKQKQFKNHFLASVYILMMCIWPYVIVQLFLVKHEE</sequence>
<keyword evidence="1" id="KW-0472">Membrane</keyword>
<name>A0A7L5E655_9SPHI</name>
<keyword evidence="3" id="KW-1185">Reference proteome</keyword>
<dbReference type="EMBL" id="CP051682">
    <property type="protein sequence ID" value="QJD98108.1"/>
    <property type="molecule type" value="Genomic_DNA"/>
</dbReference>
<dbReference type="KEGG" id="mrob:HH214_20625"/>
<proteinExistence type="predicted"/>
<organism evidence="2 3">
    <name type="scientific">Mucilaginibacter robiniae</name>
    <dbReference type="NCBI Taxonomy" id="2728022"/>
    <lineage>
        <taxon>Bacteria</taxon>
        <taxon>Pseudomonadati</taxon>
        <taxon>Bacteroidota</taxon>
        <taxon>Sphingobacteriia</taxon>
        <taxon>Sphingobacteriales</taxon>
        <taxon>Sphingobacteriaceae</taxon>
        <taxon>Mucilaginibacter</taxon>
    </lineage>
</organism>
<dbReference type="RefSeq" id="WP_169610850.1">
    <property type="nucleotide sequence ID" value="NZ_CP051682.1"/>
</dbReference>
<reference evidence="2 3" key="1">
    <citation type="submission" date="2020-04" db="EMBL/GenBank/DDBJ databases">
        <title>Genome sequencing of novel species.</title>
        <authorList>
            <person name="Heo J."/>
            <person name="Kim S.-J."/>
            <person name="Kim J.-S."/>
            <person name="Hong S.-B."/>
            <person name="Kwon S.-W."/>
        </authorList>
    </citation>
    <scope>NUCLEOTIDE SEQUENCE [LARGE SCALE GENOMIC DNA]</scope>
    <source>
        <strain evidence="2 3">F39-2</strain>
    </source>
</reference>
<accession>A0A7L5E655</accession>
<dbReference type="AlphaFoldDB" id="A0A7L5E655"/>
<evidence type="ECO:0000256" key="1">
    <source>
        <dbReference type="SAM" id="Phobius"/>
    </source>
</evidence>
<gene>
    <name evidence="2" type="ORF">HH214_20625</name>
</gene>
<feature type="transmembrane region" description="Helical" evidence="1">
    <location>
        <begin position="50"/>
        <end position="72"/>
    </location>
</feature>
<evidence type="ECO:0000313" key="3">
    <source>
        <dbReference type="Proteomes" id="UP000503278"/>
    </source>
</evidence>
<feature type="transmembrane region" description="Helical" evidence="1">
    <location>
        <begin position="6"/>
        <end position="29"/>
    </location>
</feature>
<dbReference type="Proteomes" id="UP000503278">
    <property type="component" value="Chromosome"/>
</dbReference>
<protein>
    <submittedName>
        <fullName evidence="2">Uncharacterized protein</fullName>
    </submittedName>
</protein>
<keyword evidence="1" id="KW-1133">Transmembrane helix</keyword>
<keyword evidence="1" id="KW-0812">Transmembrane</keyword>